<evidence type="ECO:0000313" key="2">
    <source>
        <dbReference type="Proteomes" id="UP000601597"/>
    </source>
</evidence>
<comment type="caution">
    <text evidence="1">The sequence shown here is derived from an EMBL/GenBank/DDBJ whole genome shotgun (WGS) entry which is preliminary data.</text>
</comment>
<gene>
    <name evidence="1" type="ORF">GCM10007071_25750</name>
</gene>
<evidence type="ECO:0000313" key="1">
    <source>
        <dbReference type="EMBL" id="GGY77036.1"/>
    </source>
</evidence>
<accession>A0ABQ3B6D5</accession>
<reference evidence="2" key="1">
    <citation type="journal article" date="2019" name="Int. J. Syst. Evol. Microbiol.">
        <title>The Global Catalogue of Microorganisms (GCM) 10K type strain sequencing project: providing services to taxonomists for standard genome sequencing and annotation.</title>
        <authorList>
            <consortium name="The Broad Institute Genomics Platform"/>
            <consortium name="The Broad Institute Genome Sequencing Center for Infectious Disease"/>
            <person name="Wu L."/>
            <person name="Ma J."/>
        </authorList>
    </citation>
    <scope>NUCLEOTIDE SEQUENCE [LARGE SCALE GENOMIC DNA]</scope>
    <source>
        <strain evidence="2">KCTC 22280</strain>
    </source>
</reference>
<keyword evidence="2" id="KW-1185">Reference proteome</keyword>
<evidence type="ECO:0008006" key="3">
    <source>
        <dbReference type="Google" id="ProtNLM"/>
    </source>
</evidence>
<proteinExistence type="predicted"/>
<dbReference type="EMBL" id="BMXV01000005">
    <property type="protein sequence ID" value="GGY77036.1"/>
    <property type="molecule type" value="Genomic_DNA"/>
</dbReference>
<sequence>MDILRLKARGRVWHALGSPDAVAVKRPGSGAVSFETEPAVSRGLHRQTGSVLAFMQTQFDVRESGSPESETHLAVWLDAGAKRHLMSSLHESPL</sequence>
<protein>
    <recommendedName>
        <fullName evidence="3">Antibiotic biosynthesis monooxygenase</fullName>
    </recommendedName>
</protein>
<dbReference type="Proteomes" id="UP000601597">
    <property type="component" value="Unassembled WGS sequence"/>
</dbReference>
<organism evidence="1 2">
    <name type="scientific">Marinobacter zhanjiangensis</name>
    <dbReference type="NCBI Taxonomy" id="578215"/>
    <lineage>
        <taxon>Bacteria</taxon>
        <taxon>Pseudomonadati</taxon>
        <taxon>Pseudomonadota</taxon>
        <taxon>Gammaproteobacteria</taxon>
        <taxon>Pseudomonadales</taxon>
        <taxon>Marinobacteraceae</taxon>
        <taxon>Marinobacter</taxon>
    </lineage>
</organism>
<name>A0ABQ3B6D5_9GAMM</name>